<accession>A0A0L7L013</accession>
<proteinExistence type="predicted"/>
<evidence type="ECO:0000313" key="3">
    <source>
        <dbReference type="Proteomes" id="UP000037510"/>
    </source>
</evidence>
<evidence type="ECO:0000313" key="2">
    <source>
        <dbReference type="EMBL" id="KOB68817.1"/>
    </source>
</evidence>
<dbReference type="SFLD" id="SFLDG00358">
    <property type="entry name" value="Main_(cytGST)"/>
    <property type="match status" value="1"/>
</dbReference>
<dbReference type="PANTHER" id="PTHR43969">
    <property type="entry name" value="GLUTATHIONE S TRANSFERASE D10, ISOFORM A-RELATED"/>
    <property type="match status" value="1"/>
</dbReference>
<dbReference type="InterPro" id="IPR036249">
    <property type="entry name" value="Thioredoxin-like_sf"/>
</dbReference>
<reference evidence="2 3" key="1">
    <citation type="journal article" date="2015" name="Genome Biol. Evol.">
        <title>The genome of winter moth (Operophtera brumata) provides a genomic perspective on sexual dimorphism and phenology.</title>
        <authorList>
            <person name="Derks M.F."/>
            <person name="Smit S."/>
            <person name="Salis L."/>
            <person name="Schijlen E."/>
            <person name="Bossers A."/>
            <person name="Mateman C."/>
            <person name="Pijl A.S."/>
            <person name="de Ridder D."/>
            <person name="Groenen M.A."/>
            <person name="Visser M.E."/>
            <person name="Megens H.J."/>
        </authorList>
    </citation>
    <scope>NUCLEOTIDE SEQUENCE [LARGE SCALE GENOMIC DNA]</scope>
    <source>
        <strain evidence="2">WM2013NL</strain>
        <tissue evidence="2">Head and thorax</tissue>
    </source>
</reference>
<dbReference type="SUPFAM" id="SSF52833">
    <property type="entry name" value="Thioredoxin-like"/>
    <property type="match status" value="1"/>
</dbReference>
<gene>
    <name evidence="2" type="ORF">OBRU01_17606</name>
</gene>
<sequence>MVLKLYGVSDGPPSLSVRQALTRLEVPFKLVNVDFGAGDHMTEEYAQMNPQKEIPVLDDEGFFLGESNAILQYVCDKFKPGNTLYPQDPKTR</sequence>
<protein>
    <submittedName>
        <fullName evidence="2">Glutathione S-transferase unclassified 1</fullName>
    </submittedName>
</protein>
<comment type="caution">
    <text evidence="2">The sequence shown here is derived from an EMBL/GenBank/DDBJ whole genome shotgun (WGS) entry which is preliminary data.</text>
</comment>
<feature type="domain" description="GST N-terminal" evidence="1">
    <location>
        <begin position="1"/>
        <end position="82"/>
    </location>
</feature>
<dbReference type="SFLD" id="SFLDS00019">
    <property type="entry name" value="Glutathione_Transferase_(cytos"/>
    <property type="match status" value="1"/>
</dbReference>
<dbReference type="PANTHER" id="PTHR43969:SF7">
    <property type="entry name" value="GST-CONTAINING FLYWCH ZINC-FINGER PROTEIN"/>
    <property type="match status" value="1"/>
</dbReference>
<dbReference type="EMBL" id="JTDY01003929">
    <property type="protein sequence ID" value="KOB68817.1"/>
    <property type="molecule type" value="Genomic_DNA"/>
</dbReference>
<dbReference type="GO" id="GO:0006749">
    <property type="term" value="P:glutathione metabolic process"/>
    <property type="evidence" value="ECO:0007669"/>
    <property type="project" value="TreeGrafter"/>
</dbReference>
<organism evidence="2 3">
    <name type="scientific">Operophtera brumata</name>
    <name type="common">Winter moth</name>
    <name type="synonym">Phalaena brumata</name>
    <dbReference type="NCBI Taxonomy" id="104452"/>
    <lineage>
        <taxon>Eukaryota</taxon>
        <taxon>Metazoa</taxon>
        <taxon>Ecdysozoa</taxon>
        <taxon>Arthropoda</taxon>
        <taxon>Hexapoda</taxon>
        <taxon>Insecta</taxon>
        <taxon>Pterygota</taxon>
        <taxon>Neoptera</taxon>
        <taxon>Endopterygota</taxon>
        <taxon>Lepidoptera</taxon>
        <taxon>Glossata</taxon>
        <taxon>Ditrysia</taxon>
        <taxon>Geometroidea</taxon>
        <taxon>Geometridae</taxon>
        <taxon>Larentiinae</taxon>
        <taxon>Operophtera</taxon>
    </lineage>
</organism>
<dbReference type="GO" id="GO:0004364">
    <property type="term" value="F:glutathione transferase activity"/>
    <property type="evidence" value="ECO:0007669"/>
    <property type="project" value="TreeGrafter"/>
</dbReference>
<dbReference type="STRING" id="104452.A0A0L7L013"/>
<evidence type="ECO:0000259" key="1">
    <source>
        <dbReference type="PROSITE" id="PS50404"/>
    </source>
</evidence>
<dbReference type="PROSITE" id="PS50404">
    <property type="entry name" value="GST_NTER"/>
    <property type="match status" value="1"/>
</dbReference>
<dbReference type="Gene3D" id="3.40.30.10">
    <property type="entry name" value="Glutaredoxin"/>
    <property type="match status" value="1"/>
</dbReference>
<dbReference type="InterPro" id="IPR040079">
    <property type="entry name" value="Glutathione_S-Trfase"/>
</dbReference>
<dbReference type="FunFam" id="3.40.30.10:FF:000295">
    <property type="entry name" value="Glutathione S-transferase unclassified 1"/>
    <property type="match status" value="1"/>
</dbReference>
<dbReference type="AlphaFoldDB" id="A0A0L7L013"/>
<keyword evidence="3" id="KW-1185">Reference proteome</keyword>
<dbReference type="Proteomes" id="UP000037510">
    <property type="component" value="Unassembled WGS sequence"/>
</dbReference>
<dbReference type="InterPro" id="IPR004045">
    <property type="entry name" value="Glutathione_S-Trfase_N"/>
</dbReference>
<dbReference type="Pfam" id="PF02798">
    <property type="entry name" value="GST_N"/>
    <property type="match status" value="1"/>
</dbReference>
<keyword evidence="2" id="KW-0808">Transferase</keyword>
<name>A0A0L7L013_OPEBR</name>